<evidence type="ECO:0000259" key="8">
    <source>
        <dbReference type="SMART" id="SM00385"/>
    </source>
</evidence>
<evidence type="ECO:0000256" key="3">
    <source>
        <dbReference type="ARBA" id="ARBA00023127"/>
    </source>
</evidence>
<comment type="caution">
    <text evidence="9">The sequence shown here is derived from an EMBL/GenBank/DDBJ whole genome shotgun (WGS) entry which is preliminary data.</text>
</comment>
<keyword evidence="4" id="KW-0131">Cell cycle</keyword>
<comment type="similarity">
    <text evidence="1 6">Belongs to the cyclin family.</text>
</comment>
<evidence type="ECO:0000313" key="9">
    <source>
        <dbReference type="EMBL" id="NWY76042.1"/>
    </source>
</evidence>
<dbReference type="InterPro" id="IPR013763">
    <property type="entry name" value="Cyclin-like_dom"/>
</dbReference>
<dbReference type="Pfam" id="PF00134">
    <property type="entry name" value="Cyclin_N"/>
    <property type="match status" value="1"/>
</dbReference>
<evidence type="ECO:0000256" key="1">
    <source>
        <dbReference type="ARBA" id="ARBA00008742"/>
    </source>
</evidence>
<evidence type="ECO:0000256" key="7">
    <source>
        <dbReference type="SAM" id="MobiDB-lite"/>
    </source>
</evidence>
<gene>
    <name evidence="9" type="primary">Ccni</name>
    <name evidence="9" type="ORF">ERIRUB_R02190</name>
</gene>
<dbReference type="InterPro" id="IPR006671">
    <property type="entry name" value="Cyclin_N"/>
</dbReference>
<dbReference type="InterPro" id="IPR048258">
    <property type="entry name" value="Cyclins_cyclin-box"/>
</dbReference>
<feature type="domain" description="Cyclin-like" evidence="8">
    <location>
        <begin position="59"/>
        <end position="145"/>
    </location>
</feature>
<evidence type="ECO:0000256" key="6">
    <source>
        <dbReference type="RuleBase" id="RU000383"/>
    </source>
</evidence>
<keyword evidence="2" id="KW-0132">Cell division</keyword>
<dbReference type="CDD" id="cd20526">
    <property type="entry name" value="CYCLIN_CCNI-like"/>
    <property type="match status" value="1"/>
</dbReference>
<dbReference type="SMART" id="SM00385">
    <property type="entry name" value="CYCLIN"/>
    <property type="match status" value="1"/>
</dbReference>
<dbReference type="AlphaFoldDB" id="A0A7K7H2E4"/>
<feature type="non-terminal residue" evidence="9">
    <location>
        <position position="1"/>
    </location>
</feature>
<accession>A0A7K7H2E4</accession>
<evidence type="ECO:0000313" key="10">
    <source>
        <dbReference type="Proteomes" id="UP000529965"/>
    </source>
</evidence>
<proteinExistence type="inferred from homology"/>
<keyword evidence="10" id="KW-1185">Reference proteome</keyword>
<dbReference type="PANTHER" id="PTHR10177">
    <property type="entry name" value="CYCLINS"/>
    <property type="match status" value="1"/>
</dbReference>
<dbReference type="FunFam" id="1.10.472.10:FF:000052">
    <property type="entry name" value="cyclin-I isoform X1"/>
    <property type="match status" value="1"/>
</dbReference>
<dbReference type="InterPro" id="IPR039361">
    <property type="entry name" value="Cyclin"/>
</dbReference>
<dbReference type="SUPFAM" id="SSF47954">
    <property type="entry name" value="Cyclin-like"/>
    <property type="match status" value="1"/>
</dbReference>
<dbReference type="InterPro" id="IPR036915">
    <property type="entry name" value="Cyclin-like_sf"/>
</dbReference>
<name>A0A7K7H2E4_ERIRU</name>
<evidence type="ECO:0000256" key="5">
    <source>
        <dbReference type="ARBA" id="ARBA00073755"/>
    </source>
</evidence>
<dbReference type="EMBL" id="VZSK01002503">
    <property type="protein sequence ID" value="NWY76042.1"/>
    <property type="molecule type" value="Genomic_DNA"/>
</dbReference>
<dbReference type="PROSITE" id="PS00292">
    <property type="entry name" value="CYCLINS"/>
    <property type="match status" value="1"/>
</dbReference>
<keyword evidence="3 6" id="KW-0195">Cyclin</keyword>
<dbReference type="Proteomes" id="UP000529965">
    <property type="component" value="Unassembled WGS sequence"/>
</dbReference>
<dbReference type="FunFam" id="1.10.472.10:FF:000006">
    <property type="entry name" value="Cyclin I"/>
    <property type="match status" value="1"/>
</dbReference>
<dbReference type="Gene3D" id="1.10.472.10">
    <property type="entry name" value="Cyclin-like"/>
    <property type="match status" value="2"/>
</dbReference>
<evidence type="ECO:0000256" key="2">
    <source>
        <dbReference type="ARBA" id="ARBA00022618"/>
    </source>
</evidence>
<feature type="region of interest" description="Disordered" evidence="7">
    <location>
        <begin position="360"/>
        <end position="381"/>
    </location>
</feature>
<protein>
    <recommendedName>
        <fullName evidence="5">Cyclin-I</fullName>
    </recommendedName>
</protein>
<organism evidence="9 10">
    <name type="scientific">Erithacus rubecula</name>
    <name type="common">European robin</name>
    <dbReference type="NCBI Taxonomy" id="37610"/>
    <lineage>
        <taxon>Eukaryota</taxon>
        <taxon>Metazoa</taxon>
        <taxon>Chordata</taxon>
        <taxon>Craniata</taxon>
        <taxon>Vertebrata</taxon>
        <taxon>Euteleostomi</taxon>
        <taxon>Archelosauria</taxon>
        <taxon>Archosauria</taxon>
        <taxon>Dinosauria</taxon>
        <taxon>Saurischia</taxon>
        <taxon>Theropoda</taxon>
        <taxon>Coelurosauria</taxon>
        <taxon>Aves</taxon>
        <taxon>Neognathae</taxon>
        <taxon>Neoaves</taxon>
        <taxon>Telluraves</taxon>
        <taxon>Australaves</taxon>
        <taxon>Passeriformes</taxon>
        <taxon>Turdidae</taxon>
        <taxon>Erithacus</taxon>
    </lineage>
</organism>
<dbReference type="GO" id="GO:0051301">
    <property type="term" value="P:cell division"/>
    <property type="evidence" value="ECO:0007669"/>
    <property type="project" value="UniProtKB-KW"/>
</dbReference>
<sequence length="381" mass="42211">QVDPRVTMKFSGPLESQRLSLLLEMAISREAQMWKAHVPKIQPNQDVAISPRQRDEVIQWLAKLKYQFHLYPETLALAISLLDRFLAAVKARPKYLNCIAISCFFLAAKTIEEDERIPVLKVLARDSFCGCSPAEIRRMEKIILDKLNWDLHMATPLDFLHIFHAVAVSSRPQLLPAASPSQHVAALTRQLLHCMACFQLLQFKGSMLALAIVSLELEKLLPDWLALIIELLQKAQMDSSQLIHCRELVAHHLSTAQPSLLPNSVYVYSPLQQSLLTCNRGALQRQPSSVPGPGFCQDNGRPEAPVTATAALCPRLPGPAKRKVEEMEVDDFYDGIKRLYNEELAPEAAALESAGSACGAGVSRQEGSVSPCPPLQPVSVM</sequence>
<feature type="compositionally biased region" description="Pro residues" evidence="7">
    <location>
        <begin position="371"/>
        <end position="381"/>
    </location>
</feature>
<reference evidence="9 10" key="1">
    <citation type="submission" date="2019-09" db="EMBL/GenBank/DDBJ databases">
        <title>Bird 10,000 Genomes (B10K) Project - Family phase.</title>
        <authorList>
            <person name="Zhang G."/>
        </authorList>
    </citation>
    <scope>NUCLEOTIDE SEQUENCE [LARGE SCALE GENOMIC DNA]</scope>
    <source>
        <strain evidence="9">OUT-0015</strain>
        <tissue evidence="9">Blood</tissue>
    </source>
</reference>
<feature type="non-terminal residue" evidence="9">
    <location>
        <position position="381"/>
    </location>
</feature>
<evidence type="ECO:0000256" key="4">
    <source>
        <dbReference type="ARBA" id="ARBA00023306"/>
    </source>
</evidence>